<evidence type="ECO:0000313" key="3">
    <source>
        <dbReference type="Proteomes" id="UP000035331"/>
    </source>
</evidence>
<reference evidence="3" key="1">
    <citation type="submission" date="2014-06" db="EMBL/GenBank/DDBJ databases">
        <title>The complete genome sequence of Methanosarcina barkeri CM1.</title>
        <authorList>
            <consortium name="Pastoral Greenhouse Gas Research Consortium"/>
            <person name="Lambie S.C."/>
            <person name="Leahy S.C."/>
            <person name="Kelly W.J."/>
            <person name="Li D."/>
            <person name="Reilly K."/>
            <person name="Attwood G.T."/>
            <person name="Altermann E."/>
        </authorList>
    </citation>
    <scope>NUCLEOTIDE SEQUENCE [LARGE SCALE GENOMIC DNA]</scope>
    <source>
        <strain evidence="3">CM1</strain>
    </source>
</reference>
<dbReference type="InterPro" id="IPR052721">
    <property type="entry name" value="ET_Amicyanin"/>
</dbReference>
<proteinExistence type="predicted"/>
<organism evidence="2 3">
    <name type="scientific">Methanosarcina barkeri CM1</name>
    <dbReference type="NCBI Taxonomy" id="796385"/>
    <lineage>
        <taxon>Archaea</taxon>
        <taxon>Methanobacteriati</taxon>
        <taxon>Methanobacteriota</taxon>
        <taxon>Stenosarchaea group</taxon>
        <taxon>Methanomicrobia</taxon>
        <taxon>Methanosarcinales</taxon>
        <taxon>Methanosarcinaceae</taxon>
        <taxon>Methanosarcina</taxon>
    </lineage>
</organism>
<dbReference type="AlphaFoldDB" id="A0A0G3CC44"/>
<dbReference type="InterPro" id="IPR008972">
    <property type="entry name" value="Cupredoxin"/>
</dbReference>
<dbReference type="PANTHER" id="PTHR36507:SF1">
    <property type="entry name" value="BLL1555 PROTEIN"/>
    <property type="match status" value="1"/>
</dbReference>
<sequence>MRTGLILLMVLFSIFLAIGCTSKGETYYVKIENSQFYPNSITMYSSDTVRWTNLDPTNHTVVGTGFSSGNIASQDSYDHKFTKIGTYNYYCSIEPSMKGVIIVK</sequence>
<accession>A0A0G3CC44</accession>
<gene>
    <name evidence="2" type="ORF">MCM1_1169</name>
</gene>
<protein>
    <submittedName>
        <fullName evidence="2">Copper-binding protein</fullName>
    </submittedName>
</protein>
<dbReference type="Pfam" id="PF13473">
    <property type="entry name" value="Cupredoxin_1"/>
    <property type="match status" value="1"/>
</dbReference>
<dbReference type="InterPro" id="IPR028096">
    <property type="entry name" value="EfeO_Cupredoxin"/>
</dbReference>
<dbReference type="EMBL" id="CP008746">
    <property type="protein sequence ID" value="AKJ38225.1"/>
    <property type="molecule type" value="Genomic_DNA"/>
</dbReference>
<feature type="domain" description="EfeO-type cupredoxin-like" evidence="1">
    <location>
        <begin position="7"/>
        <end position="103"/>
    </location>
</feature>
<dbReference type="PROSITE" id="PS51257">
    <property type="entry name" value="PROKAR_LIPOPROTEIN"/>
    <property type="match status" value="1"/>
</dbReference>
<reference evidence="2 3" key="2">
    <citation type="journal article" date="2015" name="Stand. Genomic Sci.">
        <title>The complete genome sequence of the rumen methanogen Methanosarcina barkeri CM1.</title>
        <authorList>
            <person name="Lambie S.C."/>
            <person name="Kelly W.J."/>
            <person name="Leahy S.C."/>
            <person name="Li D."/>
            <person name="Reilly K."/>
            <person name="McAllister T.A."/>
            <person name="Valle E.R."/>
            <person name="Attwood G.T."/>
            <person name="Altermann E."/>
        </authorList>
    </citation>
    <scope>NUCLEOTIDE SEQUENCE [LARGE SCALE GENOMIC DNA]</scope>
    <source>
        <strain evidence="2 3">CM1</strain>
    </source>
</reference>
<dbReference type="Proteomes" id="UP000035331">
    <property type="component" value="Chromosome"/>
</dbReference>
<dbReference type="SUPFAM" id="SSF49503">
    <property type="entry name" value="Cupredoxins"/>
    <property type="match status" value="1"/>
</dbReference>
<dbReference type="Gene3D" id="2.60.40.420">
    <property type="entry name" value="Cupredoxins - blue copper proteins"/>
    <property type="match status" value="1"/>
</dbReference>
<evidence type="ECO:0000259" key="1">
    <source>
        <dbReference type="Pfam" id="PF13473"/>
    </source>
</evidence>
<evidence type="ECO:0000313" key="2">
    <source>
        <dbReference type="EMBL" id="AKJ38225.1"/>
    </source>
</evidence>
<dbReference type="PANTHER" id="PTHR36507">
    <property type="entry name" value="BLL1555 PROTEIN"/>
    <property type="match status" value="1"/>
</dbReference>
<dbReference type="PATRIC" id="fig|796385.3.peg.1470"/>
<name>A0A0G3CC44_METBA</name>